<evidence type="ECO:0000256" key="3">
    <source>
        <dbReference type="ARBA" id="ARBA00022840"/>
    </source>
</evidence>
<dbReference type="Gene3D" id="3.30.470.20">
    <property type="entry name" value="ATP-grasp fold, B domain"/>
    <property type="match status" value="1"/>
</dbReference>
<dbReference type="OrthoDB" id="9765608at2"/>
<keyword evidence="7" id="KW-1185">Reference proteome</keyword>
<evidence type="ECO:0000256" key="1">
    <source>
        <dbReference type="ARBA" id="ARBA00022598"/>
    </source>
</evidence>
<evidence type="ECO:0000256" key="4">
    <source>
        <dbReference type="PROSITE-ProRule" id="PRU00409"/>
    </source>
</evidence>
<dbReference type="InterPro" id="IPR052032">
    <property type="entry name" value="ATP-dep_AA_Ligase"/>
</dbReference>
<feature type="domain" description="ATP-grasp" evidence="5">
    <location>
        <begin position="110"/>
        <end position="303"/>
    </location>
</feature>
<evidence type="ECO:0000259" key="5">
    <source>
        <dbReference type="PROSITE" id="PS50975"/>
    </source>
</evidence>
<dbReference type="InterPro" id="IPR011761">
    <property type="entry name" value="ATP-grasp"/>
</dbReference>
<gene>
    <name evidence="6" type="ORF">REIFOR_01952</name>
</gene>
<dbReference type="AlphaFoldDB" id="A0A2K8KSN6"/>
<accession>A0A2K8KSN6</accession>
<dbReference type="EMBL" id="CP011797">
    <property type="protein sequence ID" value="ATX77089.1"/>
    <property type="molecule type" value="Genomic_DNA"/>
</dbReference>
<evidence type="ECO:0000313" key="6">
    <source>
        <dbReference type="EMBL" id="ATX77089.1"/>
    </source>
</evidence>
<protein>
    <submittedName>
        <fullName evidence="6">Ligase/carboxylase</fullName>
    </submittedName>
</protein>
<evidence type="ECO:0000313" key="7">
    <source>
        <dbReference type="Proteomes" id="UP000229757"/>
    </source>
</evidence>
<evidence type="ECO:0000256" key="2">
    <source>
        <dbReference type="ARBA" id="ARBA00022741"/>
    </source>
</evidence>
<keyword evidence="3 4" id="KW-0067">ATP-binding</keyword>
<reference evidence="6 7" key="1">
    <citation type="journal article" date="2017" name="Environ. Microbiol.">
        <title>Genomic and physiological analyses of 'Reinekea forsetii' reveal a versatile opportunistic lifestyle during spring algae blooms.</title>
        <authorList>
            <person name="Avci B."/>
            <person name="Hahnke R.L."/>
            <person name="Chafee M."/>
            <person name="Fischer T."/>
            <person name="Gruber-Vodicka H."/>
            <person name="Tegetmeyer H.E."/>
            <person name="Harder J."/>
            <person name="Fuchs B.M."/>
            <person name="Amann R.I."/>
            <person name="Teeling H."/>
        </authorList>
    </citation>
    <scope>NUCLEOTIDE SEQUENCE [LARGE SCALE GENOMIC DNA]</scope>
    <source>
        <strain evidence="6 7">Hel1_31_D35</strain>
    </source>
</reference>
<dbReference type="PANTHER" id="PTHR43585:SF2">
    <property type="entry name" value="ATP-GRASP ENZYME FSQD"/>
    <property type="match status" value="1"/>
</dbReference>
<dbReference type="PROSITE" id="PS50975">
    <property type="entry name" value="ATP_GRASP"/>
    <property type="match status" value="1"/>
</dbReference>
<dbReference type="GO" id="GO:0046872">
    <property type="term" value="F:metal ion binding"/>
    <property type="evidence" value="ECO:0007669"/>
    <property type="project" value="InterPro"/>
</dbReference>
<dbReference type="GO" id="GO:0016874">
    <property type="term" value="F:ligase activity"/>
    <property type="evidence" value="ECO:0007669"/>
    <property type="project" value="UniProtKB-KW"/>
</dbReference>
<dbReference type="RefSeq" id="WP_100257372.1">
    <property type="nucleotide sequence ID" value="NZ_CP011797.1"/>
</dbReference>
<dbReference type="GO" id="GO:0005524">
    <property type="term" value="F:ATP binding"/>
    <property type="evidence" value="ECO:0007669"/>
    <property type="project" value="UniProtKB-UniRule"/>
</dbReference>
<keyword evidence="2 4" id="KW-0547">Nucleotide-binding</keyword>
<proteinExistence type="predicted"/>
<dbReference type="SUPFAM" id="SSF56059">
    <property type="entry name" value="Glutathione synthetase ATP-binding domain-like"/>
    <property type="match status" value="1"/>
</dbReference>
<keyword evidence="1 6" id="KW-0436">Ligase</keyword>
<name>A0A2K8KSN6_9GAMM</name>
<organism evidence="6 7">
    <name type="scientific">Reinekea forsetii</name>
    <dbReference type="NCBI Taxonomy" id="1336806"/>
    <lineage>
        <taxon>Bacteria</taxon>
        <taxon>Pseudomonadati</taxon>
        <taxon>Pseudomonadota</taxon>
        <taxon>Gammaproteobacteria</taxon>
        <taxon>Oceanospirillales</taxon>
        <taxon>Saccharospirillaceae</taxon>
        <taxon>Reinekea</taxon>
    </lineage>
</organism>
<dbReference type="PANTHER" id="PTHR43585">
    <property type="entry name" value="FUMIPYRROLE BIOSYNTHESIS PROTEIN C"/>
    <property type="match status" value="1"/>
</dbReference>
<dbReference type="Pfam" id="PF13535">
    <property type="entry name" value="ATP-grasp_4"/>
    <property type="match status" value="1"/>
</dbReference>
<sequence>MFVYVLETNTTGSGLDILRCNEGKCILVTSDIQKYRNDISYSELHRENTISFDTFNHMVGSSNWAGKEPMAIISNSDRRLADAINYSTKLGLPCPNIGTLASFMDKSEFRRSSESNGVPTPKYGIINDRYTHQIQALAVNFPVVVKPNTGTGSIGVMLCYDSRELEYAVEQAFCYGASTGVLIEEYIEGPLYSLEVVFDVNKEYAILGITNRELGPAPFFVETGYSFPVYLSGEYVESVIDQLLPLVPPNQSIMLHVEFIVDINSRKPILVEVNPRVGGGMLSRMMSDSLGINVFEYYLKSWMQRIDCTGISSSRTDKVTTHFWKYPDRKGQVSILINGLKPLLSDFVIYYKVLVSEGDVVEVARDFNGPLCSVLIQSTSITLNFDLKDYFRKSLDGAFTYDN</sequence>
<dbReference type="Proteomes" id="UP000229757">
    <property type="component" value="Chromosome"/>
</dbReference>
<dbReference type="KEGG" id="rfo:REIFOR_01952"/>